<comment type="caution">
    <text evidence="2">The sequence shown here is derived from an EMBL/GenBank/DDBJ whole genome shotgun (WGS) entry which is preliminary data.</text>
</comment>
<dbReference type="Gene3D" id="2.10.220.10">
    <property type="entry name" value="Hormone Receptor, Insulin-like Growth Factor Receptor 1, Chain A, domain 2"/>
    <property type="match status" value="1"/>
</dbReference>
<dbReference type="CDD" id="cd00064">
    <property type="entry name" value="FU"/>
    <property type="match status" value="1"/>
</dbReference>
<keyword evidence="1" id="KW-0732">Signal</keyword>
<feature type="chain" id="PRO_5013294624" description="TNFR-Cys domain-containing protein" evidence="1">
    <location>
        <begin position="17"/>
        <end position="775"/>
    </location>
</feature>
<protein>
    <recommendedName>
        <fullName evidence="4">TNFR-Cys domain-containing protein</fullName>
    </recommendedName>
</protein>
<dbReference type="EMBL" id="MPUH01001810">
    <property type="protein sequence ID" value="OMJ66136.1"/>
    <property type="molecule type" value="Genomic_DNA"/>
</dbReference>
<dbReference type="AlphaFoldDB" id="A0A1R2ANS1"/>
<dbReference type="SUPFAM" id="SSF49899">
    <property type="entry name" value="Concanavalin A-like lectins/glucanases"/>
    <property type="match status" value="1"/>
</dbReference>
<sequence>MIISLAFIVFTYVVYSLNIGCHDDLCSICHFDYYIYNSKSCLTICPTMYELRNNTCYAQSSTNLLSMPFYYFTSFEKKTYKGFSHPSNESFSHPSQESPFPTKERGFYFNSTSRLVSDIEYVLAPEISLAFFIKPEDFGTVLEVSNNETTHFKVEVVTNGIQAVLSLVNSSMPEIIKESSITCGFVFKSWGAFSFKSSQLSNNITLIAGCNKKVTILNMEFRQDFNLSMFIGASNGNSSFKGFLYHLKLENSYQNDYDISAYPDSCDSGYFVDNECYKCDSNCQSWPWCIRNDSCSICYSSNCSYCSGYLFTECTECTNGTIPGNPPGCTLGLNCLEGSGTFACSLCNASYTLIDGLCLITPYNYNLTDPSFLIKFDDFQEIYGGIFIAGSNMTTYGPFNNPEGDDPIPAKNRGLYFTGSSYLQANQEIMLNYQFTLSIWVLNTNKGRLWYRSRFEIWSNSIFNIGITNYESTTLYSPTLYKETLNSWVLQTFNVDFFNGTLSVVYYLNQEKIEALSHEGAAFYDINSVTYIGRDNYGNYLTGFVYAIGLWQRIIFPTDFYQNYLCGPGKYHNCLWSCGFYNYYDTYNKRYTYCNSSCTDGCSQWGTCKKCIYPECDTCNDFYADCTIINSNPCLDGFYLTDYHTCCNPICKNCFGPWFQCLSCVQNYYLLGFHCVETCPEGFTIIDNYCSPKANPFLSLNLNILSNNITETVSNYVFTLGKYEIISSTYDINNPIPMPQRGLYFTKNSYLAGPKFNISHNFTFVLWIKVRLIFH</sequence>
<accession>A0A1R2ANS1</accession>
<evidence type="ECO:0008006" key="4">
    <source>
        <dbReference type="Google" id="ProtNLM"/>
    </source>
</evidence>
<dbReference type="InterPro" id="IPR006212">
    <property type="entry name" value="Furin_repeat"/>
</dbReference>
<evidence type="ECO:0000313" key="2">
    <source>
        <dbReference type="EMBL" id="OMJ66136.1"/>
    </source>
</evidence>
<evidence type="ECO:0000313" key="3">
    <source>
        <dbReference type="Proteomes" id="UP000187209"/>
    </source>
</evidence>
<feature type="signal peptide" evidence="1">
    <location>
        <begin position="1"/>
        <end position="16"/>
    </location>
</feature>
<dbReference type="SMART" id="SM00261">
    <property type="entry name" value="FU"/>
    <property type="match status" value="1"/>
</dbReference>
<evidence type="ECO:0000256" key="1">
    <source>
        <dbReference type="SAM" id="SignalP"/>
    </source>
</evidence>
<dbReference type="InterPro" id="IPR013320">
    <property type="entry name" value="ConA-like_dom_sf"/>
</dbReference>
<dbReference type="SUPFAM" id="SSF57184">
    <property type="entry name" value="Growth factor receptor domain"/>
    <property type="match status" value="1"/>
</dbReference>
<dbReference type="OrthoDB" id="325872at2759"/>
<reference evidence="2 3" key="1">
    <citation type="submission" date="2016-11" db="EMBL/GenBank/DDBJ databases">
        <title>The macronuclear genome of Stentor coeruleus: a giant cell with tiny introns.</title>
        <authorList>
            <person name="Slabodnick M."/>
            <person name="Ruby J.G."/>
            <person name="Reiff S.B."/>
            <person name="Swart E.C."/>
            <person name="Gosai S."/>
            <person name="Prabakaran S."/>
            <person name="Witkowska E."/>
            <person name="Larue G.E."/>
            <person name="Fisher S."/>
            <person name="Freeman R.M."/>
            <person name="Gunawardena J."/>
            <person name="Chu W."/>
            <person name="Stover N.A."/>
            <person name="Gregory B.D."/>
            <person name="Nowacki M."/>
            <person name="Derisi J."/>
            <person name="Roy S.W."/>
            <person name="Marshall W.F."/>
            <person name="Sood P."/>
        </authorList>
    </citation>
    <scope>NUCLEOTIDE SEQUENCE [LARGE SCALE GENOMIC DNA]</scope>
    <source>
        <strain evidence="2">WM001</strain>
    </source>
</reference>
<organism evidence="2 3">
    <name type="scientific">Stentor coeruleus</name>
    <dbReference type="NCBI Taxonomy" id="5963"/>
    <lineage>
        <taxon>Eukaryota</taxon>
        <taxon>Sar</taxon>
        <taxon>Alveolata</taxon>
        <taxon>Ciliophora</taxon>
        <taxon>Postciliodesmatophora</taxon>
        <taxon>Heterotrichea</taxon>
        <taxon>Heterotrichida</taxon>
        <taxon>Stentoridae</taxon>
        <taxon>Stentor</taxon>
    </lineage>
</organism>
<dbReference type="InterPro" id="IPR009030">
    <property type="entry name" value="Growth_fac_rcpt_cys_sf"/>
</dbReference>
<dbReference type="Proteomes" id="UP000187209">
    <property type="component" value="Unassembled WGS sequence"/>
</dbReference>
<proteinExistence type="predicted"/>
<keyword evidence="3" id="KW-1185">Reference proteome</keyword>
<gene>
    <name evidence="2" type="ORF">SteCoe_37130</name>
</gene>
<name>A0A1R2ANS1_9CILI</name>